<organism evidence="1 2">
    <name type="scientific">Vibrio antiquarius (strain Ex25)</name>
    <dbReference type="NCBI Taxonomy" id="150340"/>
    <lineage>
        <taxon>Bacteria</taxon>
        <taxon>Pseudomonadati</taxon>
        <taxon>Pseudomonadota</taxon>
        <taxon>Gammaproteobacteria</taxon>
        <taxon>Vibrionales</taxon>
        <taxon>Vibrionaceae</taxon>
        <taxon>Vibrio</taxon>
        <taxon>Vibrio diabolicus subgroup</taxon>
    </lineage>
</organism>
<dbReference type="Proteomes" id="UP000002571">
    <property type="component" value="Chromosome 1"/>
</dbReference>
<sequence length="41" mass="4423">MDLFSAVATAQAQNKKVMLLIDKSCHNVLGLNVHGVEILSN</sequence>
<gene>
    <name evidence="1" type="ordered locus">VEA_002888</name>
</gene>
<reference evidence="1" key="1">
    <citation type="submission" date="2009-10" db="EMBL/GenBank/DDBJ databases">
        <authorList>
            <consortium name="Los Alamos National Laboratory (LANL)"/>
            <consortium name="National Microbial Pathogen Data Resource (NMPDR)"/>
            <person name="Munk A.C."/>
            <person name="Tapia R."/>
            <person name="Green L."/>
            <person name="Rogers Y."/>
            <person name="Detter J.C."/>
            <person name="Bruce D."/>
            <person name="Brettin T.S."/>
            <person name="Colwell R."/>
            <person name="Huq A."/>
            <person name="Grim C.J."/>
            <person name="Hasan N.A."/>
            <person name="Vonstein V."/>
            <person name="Bartels D."/>
        </authorList>
    </citation>
    <scope>NUCLEOTIDE SEQUENCE</scope>
    <source>
        <strain evidence="1">EX25</strain>
    </source>
</reference>
<keyword evidence="2" id="KW-1185">Reference proteome</keyword>
<name>A0ACA6QL78_VIBAE</name>
<protein>
    <submittedName>
        <fullName evidence="1">Uncharacterized protein</fullName>
    </submittedName>
</protein>
<dbReference type="EMBL" id="CP001805">
    <property type="protein sequence ID" value="ACY51050.1"/>
    <property type="molecule type" value="Genomic_DNA"/>
</dbReference>
<evidence type="ECO:0000313" key="1">
    <source>
        <dbReference type="EMBL" id="ACY51050.1"/>
    </source>
</evidence>
<proteinExistence type="predicted"/>
<accession>A0ACA6QL78</accession>
<evidence type="ECO:0000313" key="2">
    <source>
        <dbReference type="Proteomes" id="UP000002571"/>
    </source>
</evidence>